<evidence type="ECO:0000313" key="8">
    <source>
        <dbReference type="EMBL" id="SMP42165.1"/>
    </source>
</evidence>
<evidence type="ECO:0000259" key="5">
    <source>
        <dbReference type="Pfam" id="PF07631"/>
    </source>
</evidence>
<feature type="domain" description="Cytochrome C Planctomycete-type" evidence="6">
    <location>
        <begin position="41"/>
        <end position="88"/>
    </location>
</feature>
<evidence type="ECO:0000313" key="9">
    <source>
        <dbReference type="Proteomes" id="UP001158067"/>
    </source>
</evidence>
<feature type="chain" id="PRO_5046760245" evidence="1">
    <location>
        <begin position="26"/>
        <end position="812"/>
    </location>
</feature>
<dbReference type="InterPro" id="IPR013039">
    <property type="entry name" value="DUF1588"/>
</dbReference>
<organism evidence="8 9">
    <name type="scientific">Neorhodopirellula lusitana</name>
    <dbReference type="NCBI Taxonomy" id="445327"/>
    <lineage>
        <taxon>Bacteria</taxon>
        <taxon>Pseudomonadati</taxon>
        <taxon>Planctomycetota</taxon>
        <taxon>Planctomycetia</taxon>
        <taxon>Pirellulales</taxon>
        <taxon>Pirellulaceae</taxon>
        <taxon>Neorhodopirellula</taxon>
    </lineage>
</organism>
<name>A0ABY1PQ70_9BACT</name>
<dbReference type="InterPro" id="IPR013043">
    <property type="entry name" value="DUF1595"/>
</dbReference>
<dbReference type="InterPro" id="IPR013042">
    <property type="entry name" value="DUF1592"/>
</dbReference>
<gene>
    <name evidence="8" type="ORF">SAMN06265222_101725</name>
</gene>
<evidence type="ECO:0000259" key="4">
    <source>
        <dbReference type="Pfam" id="PF07627"/>
    </source>
</evidence>
<dbReference type="Pfam" id="PF07624">
    <property type="entry name" value="PSD2"/>
    <property type="match status" value="1"/>
</dbReference>
<dbReference type="Pfam" id="PF07637">
    <property type="entry name" value="PSD5"/>
    <property type="match status" value="1"/>
</dbReference>
<feature type="domain" description="DUF1595" evidence="7">
    <location>
        <begin position="404"/>
        <end position="463"/>
    </location>
</feature>
<evidence type="ECO:0000259" key="6">
    <source>
        <dbReference type="Pfam" id="PF07635"/>
    </source>
</evidence>
<feature type="signal peptide" evidence="1">
    <location>
        <begin position="1"/>
        <end position="25"/>
    </location>
</feature>
<evidence type="ECO:0000259" key="3">
    <source>
        <dbReference type="Pfam" id="PF07626"/>
    </source>
</evidence>
<dbReference type="Pfam" id="PF07631">
    <property type="entry name" value="PSD4"/>
    <property type="match status" value="1"/>
</dbReference>
<protein>
    <submittedName>
        <fullName evidence="8">Planctomycete cytochrome C</fullName>
    </submittedName>
</protein>
<proteinExistence type="predicted"/>
<dbReference type="Pfam" id="PF07626">
    <property type="entry name" value="PSD3"/>
    <property type="match status" value="1"/>
</dbReference>
<evidence type="ECO:0000259" key="2">
    <source>
        <dbReference type="Pfam" id="PF07624"/>
    </source>
</evidence>
<feature type="domain" description="DUF1592" evidence="5">
    <location>
        <begin position="468"/>
        <end position="595"/>
    </location>
</feature>
<dbReference type="Pfam" id="PF07627">
    <property type="entry name" value="PSCyt3"/>
    <property type="match status" value="1"/>
</dbReference>
<dbReference type="InterPro" id="IPR013036">
    <property type="entry name" value="DUF1587"/>
</dbReference>
<feature type="domain" description="DUF1585" evidence="2">
    <location>
        <begin position="737"/>
        <end position="809"/>
    </location>
</feature>
<dbReference type="InterPro" id="IPR011478">
    <property type="entry name" value="DUF1585"/>
</dbReference>
<dbReference type="Proteomes" id="UP001158067">
    <property type="component" value="Unassembled WGS sequence"/>
</dbReference>
<keyword evidence="1" id="KW-0732">Signal</keyword>
<dbReference type="Pfam" id="PF07635">
    <property type="entry name" value="PSCyt1"/>
    <property type="match status" value="1"/>
</dbReference>
<dbReference type="EMBL" id="FXUG01000001">
    <property type="protein sequence ID" value="SMP42165.1"/>
    <property type="molecule type" value="Genomic_DNA"/>
</dbReference>
<evidence type="ECO:0000259" key="7">
    <source>
        <dbReference type="Pfam" id="PF07637"/>
    </source>
</evidence>
<comment type="caution">
    <text evidence="8">The sequence shown here is derived from an EMBL/GenBank/DDBJ whole genome shotgun (WGS) entry which is preliminary data.</text>
</comment>
<keyword evidence="9" id="KW-1185">Reference proteome</keyword>
<sequence>MLGQVLSRLAVFALVLVGSNPVASAAGRIDEGVADFLDMNCIGCHDSGSHEGDLDLETLVMELDDPDNFHFWERVFDRVREGEMPPDETLDDDEVSPFLASLHDTLKTADSTRIAAQGRVPARRLTRAQYARNVSGLLAIDMPFDDLLPADSLSDGFDTVSKGQQISAHTMSAYLNAADAALDAAFERSNRESTPDAVRFDWKKLRRDERRTNRMAEGRPEHQDIVSWSTRQNFYGKLTATTVPAAGRYRIRLSVQAVHPPSNGRVWCSVQTGVISGKASTMYWVGSFEATTQEREYEFEAWIRDGHMLRVFPNDRGLRQVPVKMLSKPAGTVEPLGFPGVAIKWIEMQQIFPDRAETRRALFGDLQIRRLSTDDTLATEDEATQLGLGELFEVVSKNPEGDLQGLVHSFAQRAFRRPVTRQELGAYLNFARKRYQSSGSMAEALRAAYRTILCSPRFLYFEESPDRLDEYALASRLSHFLWGVGPDEQLLQLAGAGRLSDPGVLRRQTDRLLNDERSSTFVKEFADQWLMLYEIDSTTPDSQLYPEYDDVLHHTLKQETHAFVKELVQRDLPARNIIDSDFTFLNSRLARHYGIEWPGGIGLRRVELGSSSRRGGIITHASVLKVTANGTTTSPIVRGVWMLERIMGQHVPPPPANVSAVEPDIRGATSIREQLEKHKDLDSCAACHVKMDPPGFALENYDVIGGWRDHYRAVGDTSRKKWSNGVPVDASHQFVTGESFRDVEGMKEILGKHPEQIARSLAMHLTAYSTGAAPTFADREKLDGIVAATKSSDYGVRSIIQELIQSPIFQNK</sequence>
<reference evidence="8 9" key="1">
    <citation type="submission" date="2017-05" db="EMBL/GenBank/DDBJ databases">
        <authorList>
            <person name="Varghese N."/>
            <person name="Submissions S."/>
        </authorList>
    </citation>
    <scope>NUCLEOTIDE SEQUENCE [LARGE SCALE GENOMIC DNA]</scope>
    <source>
        <strain evidence="8 9">DSM 25457</strain>
    </source>
</reference>
<dbReference type="InterPro" id="IPR011429">
    <property type="entry name" value="Cyt_c_Planctomycete-type"/>
</dbReference>
<evidence type="ECO:0000256" key="1">
    <source>
        <dbReference type="SAM" id="SignalP"/>
    </source>
</evidence>
<accession>A0ABY1PQ70</accession>
<feature type="domain" description="DUF1588" evidence="4">
    <location>
        <begin position="614"/>
        <end position="710"/>
    </location>
</feature>
<feature type="domain" description="DUF1587" evidence="3">
    <location>
        <begin position="123"/>
        <end position="186"/>
    </location>
</feature>